<organism evidence="2 3">
    <name type="scientific">Sinanodonta woodiana</name>
    <name type="common">Chinese pond mussel</name>
    <name type="synonym">Anodonta woodiana</name>
    <dbReference type="NCBI Taxonomy" id="1069815"/>
    <lineage>
        <taxon>Eukaryota</taxon>
        <taxon>Metazoa</taxon>
        <taxon>Spiralia</taxon>
        <taxon>Lophotrochozoa</taxon>
        <taxon>Mollusca</taxon>
        <taxon>Bivalvia</taxon>
        <taxon>Autobranchia</taxon>
        <taxon>Heteroconchia</taxon>
        <taxon>Palaeoheterodonta</taxon>
        <taxon>Unionida</taxon>
        <taxon>Unionoidea</taxon>
        <taxon>Unionidae</taxon>
        <taxon>Unioninae</taxon>
        <taxon>Sinanodonta</taxon>
    </lineage>
</organism>
<dbReference type="InterPro" id="IPR036388">
    <property type="entry name" value="WH-like_DNA-bd_sf"/>
</dbReference>
<dbReference type="EMBL" id="JBJQND010000013">
    <property type="protein sequence ID" value="KAL3858273.1"/>
    <property type="molecule type" value="Genomic_DNA"/>
</dbReference>
<evidence type="ECO:0000256" key="1">
    <source>
        <dbReference type="SAM" id="MobiDB-lite"/>
    </source>
</evidence>
<feature type="region of interest" description="Disordered" evidence="1">
    <location>
        <begin position="65"/>
        <end position="206"/>
    </location>
</feature>
<feature type="compositionally biased region" description="Basic and acidic residues" evidence="1">
    <location>
        <begin position="73"/>
        <end position="105"/>
    </location>
</feature>
<feature type="compositionally biased region" description="Basic and acidic residues" evidence="1">
    <location>
        <begin position="131"/>
        <end position="156"/>
    </location>
</feature>
<gene>
    <name evidence="2" type="ORF">ACJMK2_012869</name>
</gene>
<dbReference type="Proteomes" id="UP001634394">
    <property type="component" value="Unassembled WGS sequence"/>
</dbReference>
<name>A0ABD3VBG4_SINWO</name>
<dbReference type="Gene3D" id="1.10.10.10">
    <property type="entry name" value="Winged helix-like DNA-binding domain superfamily/Winged helix DNA-binding domain"/>
    <property type="match status" value="1"/>
</dbReference>
<sequence>MDAGDEEKLCNMVVEVLLELGKPSTVPELAFHLKARKESVQRALFNLNKTGLVAQRDDRWLMAGSSEDIDEDTSLKVSEKERDLDRMGMRSRPRERGTQEKDSSLADHFGGLRMRSVSPERGAACTAKRTPSPEEKLQDRPVGQKKEYSSPEEKLQGRSVVQKKYSSPEEKLQGRPVGQKKYSSPEEKLQGRPVGQKKEYSSPEEKLQVVPVMNRSPIASTVGTSNMQIETRQTLQCALLSDPGVRDVHDNMMAILAFLSKSDGVEAKDVAQKCKLGDSRKGANPLLYFLEKKQLVRCEQVGTSHKKIWKIGTKKPSELEMIEIAAERSGVKNAAAGSSVSGPGLHLHNHYHQHTHKNFIQVGENNTMVIPEELEKLERVVEGSAEREVE</sequence>
<evidence type="ECO:0000313" key="2">
    <source>
        <dbReference type="EMBL" id="KAL3858273.1"/>
    </source>
</evidence>
<reference evidence="2 3" key="1">
    <citation type="submission" date="2024-11" db="EMBL/GenBank/DDBJ databases">
        <title>Chromosome-level genome assembly of the freshwater bivalve Anodonta woodiana.</title>
        <authorList>
            <person name="Chen X."/>
        </authorList>
    </citation>
    <scope>NUCLEOTIDE SEQUENCE [LARGE SCALE GENOMIC DNA]</scope>
    <source>
        <strain evidence="2">MN2024</strain>
        <tissue evidence="2">Gills</tissue>
    </source>
</reference>
<proteinExistence type="predicted"/>
<feature type="compositionally biased region" description="Basic and acidic residues" evidence="1">
    <location>
        <begin position="183"/>
        <end position="206"/>
    </location>
</feature>
<keyword evidence="3" id="KW-1185">Reference proteome</keyword>
<protein>
    <submittedName>
        <fullName evidence="2">Uncharacterized protein</fullName>
    </submittedName>
</protein>
<dbReference type="AlphaFoldDB" id="A0ABD3VBG4"/>
<accession>A0ABD3VBG4</accession>
<comment type="caution">
    <text evidence="2">The sequence shown here is derived from an EMBL/GenBank/DDBJ whole genome shotgun (WGS) entry which is preliminary data.</text>
</comment>
<evidence type="ECO:0000313" key="3">
    <source>
        <dbReference type="Proteomes" id="UP001634394"/>
    </source>
</evidence>